<evidence type="ECO:0000313" key="4">
    <source>
        <dbReference type="Proteomes" id="UP001595764"/>
    </source>
</evidence>
<proteinExistence type="predicted"/>
<dbReference type="Proteomes" id="UP001595764">
    <property type="component" value="Unassembled WGS sequence"/>
</dbReference>
<evidence type="ECO:0000313" key="3">
    <source>
        <dbReference type="EMBL" id="MFC3510679.1"/>
    </source>
</evidence>
<sequence length="333" mass="34509">MAAIRTIAFGFLTGLVIGATLCSLVVGVILESVPLFVAGLGIPAGYGILVYLGGMPRRAREAAVPPVVALARIESLRAGGTETGDLPVEFILTVAPDGAPSHRAAMTHTVNLVDLPQYRTGDVLVVVYPPERPWKVRLVSNPSPGWQRRAANAVIEPAAESALVHPPPEGCAAGVLTLLGLLLGAGAVLGLFRVELFAPDASAPAPPPPASSEVTSSGSATVDVGPDRSLLDEGELRRAVDGLAQSIDVSQTLTAVVQEHRLTVVFAPTGVQIPRFDLRSLPVDQIPGSVRKALRTIDVGTPQTWQVTVVQLPTARTVRVTVTGPNGSGSLAG</sequence>
<reference evidence="4" key="1">
    <citation type="journal article" date="2019" name="Int. J. Syst. Evol. Microbiol.">
        <title>The Global Catalogue of Microorganisms (GCM) 10K type strain sequencing project: providing services to taxonomists for standard genome sequencing and annotation.</title>
        <authorList>
            <consortium name="The Broad Institute Genomics Platform"/>
            <consortium name="The Broad Institute Genome Sequencing Center for Infectious Disease"/>
            <person name="Wu L."/>
            <person name="Ma J."/>
        </authorList>
    </citation>
    <scope>NUCLEOTIDE SEQUENCE [LARGE SCALE GENOMIC DNA]</scope>
    <source>
        <strain evidence="4">CGMCC 4.7682</strain>
    </source>
</reference>
<gene>
    <name evidence="3" type="ORF">ACFORO_10935</name>
</gene>
<organism evidence="3 4">
    <name type="scientific">Amycolatopsis halotolerans</name>
    <dbReference type="NCBI Taxonomy" id="330083"/>
    <lineage>
        <taxon>Bacteria</taxon>
        <taxon>Bacillati</taxon>
        <taxon>Actinomycetota</taxon>
        <taxon>Actinomycetes</taxon>
        <taxon>Pseudonocardiales</taxon>
        <taxon>Pseudonocardiaceae</taxon>
        <taxon>Amycolatopsis</taxon>
    </lineage>
</organism>
<feature type="transmembrane region" description="Helical" evidence="2">
    <location>
        <begin position="171"/>
        <end position="192"/>
    </location>
</feature>
<evidence type="ECO:0000256" key="2">
    <source>
        <dbReference type="SAM" id="Phobius"/>
    </source>
</evidence>
<accession>A0ABV7QEM5</accession>
<keyword evidence="2" id="KW-0472">Membrane</keyword>
<feature type="transmembrane region" description="Helical" evidence="2">
    <location>
        <begin position="35"/>
        <end position="52"/>
    </location>
</feature>
<feature type="region of interest" description="Disordered" evidence="1">
    <location>
        <begin position="202"/>
        <end position="227"/>
    </location>
</feature>
<evidence type="ECO:0008006" key="5">
    <source>
        <dbReference type="Google" id="ProtNLM"/>
    </source>
</evidence>
<evidence type="ECO:0000256" key="1">
    <source>
        <dbReference type="SAM" id="MobiDB-lite"/>
    </source>
</evidence>
<protein>
    <recommendedName>
        <fullName evidence="5">DUF3592 domain-containing protein</fullName>
    </recommendedName>
</protein>
<keyword evidence="2" id="KW-1133">Transmembrane helix</keyword>
<dbReference type="EMBL" id="JBHRWI010000015">
    <property type="protein sequence ID" value="MFC3510679.1"/>
    <property type="molecule type" value="Genomic_DNA"/>
</dbReference>
<dbReference type="RefSeq" id="WP_377868596.1">
    <property type="nucleotide sequence ID" value="NZ_JBHMAY010000007.1"/>
</dbReference>
<name>A0ABV7QEM5_9PSEU</name>
<comment type="caution">
    <text evidence="3">The sequence shown here is derived from an EMBL/GenBank/DDBJ whole genome shotgun (WGS) entry which is preliminary data.</text>
</comment>
<keyword evidence="2" id="KW-0812">Transmembrane</keyword>
<feature type="transmembrane region" description="Helical" evidence="2">
    <location>
        <begin position="7"/>
        <end position="29"/>
    </location>
</feature>
<keyword evidence="4" id="KW-1185">Reference proteome</keyword>